<reference evidence="2 3" key="1">
    <citation type="submission" date="2018-12" db="EMBL/GenBank/DDBJ databases">
        <title>Flavobacterium sp. nov., isolated from glacier ice.</title>
        <authorList>
            <person name="Liu Q."/>
            <person name="Xin Y.-H."/>
        </authorList>
    </citation>
    <scope>NUCLEOTIDE SEQUENCE [LARGE SCALE GENOMIC DNA]</scope>
    <source>
        <strain evidence="2 3">RB1N8</strain>
    </source>
</reference>
<gene>
    <name evidence="2" type="ORF">EKL98_01290</name>
</gene>
<organism evidence="2 3">
    <name type="scientific">Flavobacterium bomense</name>
    <dbReference type="NCBI Taxonomy" id="2497483"/>
    <lineage>
        <taxon>Bacteria</taxon>
        <taxon>Pseudomonadati</taxon>
        <taxon>Bacteroidota</taxon>
        <taxon>Flavobacteriia</taxon>
        <taxon>Flavobacteriales</taxon>
        <taxon>Flavobacteriaceae</taxon>
        <taxon>Flavobacterium</taxon>
    </lineage>
</organism>
<sequence length="486" mass="55126">MRTKFIMRKSIFLLSFCLLVISCSTENNSETLEKTNLNSKQKLVQETAILLGKLLTDSEVKNALNNKMKEVDKDANIVSFAYLLEQEEGLRKNEQATFKNQINNLRKQNIFKNALRKEFENNSNDYKTIKEILDKNLTSKNNFRSTAFIADELTNLLVSQELQIFFPFDPEYENDDQNAQEYYVSFDPLNNSQTNIGFQFNTGYSDYEIINNLDNNFLDNNPVYVIVPIDPCDIAGRPCNFIELLPTPLDQNNELITSENQFMVYNPSGFTNNNNTIPTTTLLTTNTNHNNIPETDGISSYIPRIRINGTGYMGFGGTHQKLRFYRGTTDGSVTQNADGTITASPKDYIVKEFRCKRKHVKDKNWVDFGAEFDQDWNMSENTQDFAIFSIHNLKATASFELSMKSGFKLEDGKIKPNAEASGSAKINVSVGNAKFRTNAEISRRIVLATIVGLGATGETVSDGGVDYNVKKNGIVDYYFKHYYTDL</sequence>
<evidence type="ECO:0000313" key="3">
    <source>
        <dbReference type="Proteomes" id="UP000280825"/>
    </source>
</evidence>
<dbReference type="PROSITE" id="PS51257">
    <property type="entry name" value="PROKAR_LIPOPROTEIN"/>
    <property type="match status" value="1"/>
</dbReference>
<comment type="caution">
    <text evidence="2">The sequence shown here is derived from an EMBL/GenBank/DDBJ whole genome shotgun (WGS) entry which is preliminary data.</text>
</comment>
<evidence type="ECO:0000313" key="2">
    <source>
        <dbReference type="EMBL" id="RTZ07984.1"/>
    </source>
</evidence>
<dbReference type="EMBL" id="RYDJ01000001">
    <property type="protein sequence ID" value="RTZ07984.1"/>
    <property type="molecule type" value="Genomic_DNA"/>
</dbReference>
<keyword evidence="3" id="KW-1185">Reference proteome</keyword>
<protein>
    <recommendedName>
        <fullName evidence="4">Lipoprotein</fullName>
    </recommendedName>
</protein>
<keyword evidence="1" id="KW-0732">Signal</keyword>
<accession>A0A432CRL0</accession>
<dbReference type="AlphaFoldDB" id="A0A432CRL0"/>
<evidence type="ECO:0000256" key="1">
    <source>
        <dbReference type="SAM" id="SignalP"/>
    </source>
</evidence>
<proteinExistence type="predicted"/>
<feature type="signal peptide" evidence="1">
    <location>
        <begin position="1"/>
        <end position="29"/>
    </location>
</feature>
<name>A0A432CRL0_9FLAO</name>
<evidence type="ECO:0008006" key="4">
    <source>
        <dbReference type="Google" id="ProtNLM"/>
    </source>
</evidence>
<dbReference type="RefSeq" id="WP_126552891.1">
    <property type="nucleotide sequence ID" value="NZ_RYDJ01000001.1"/>
</dbReference>
<feature type="chain" id="PRO_5019289873" description="Lipoprotein" evidence="1">
    <location>
        <begin position="30"/>
        <end position="486"/>
    </location>
</feature>
<dbReference type="Proteomes" id="UP000280825">
    <property type="component" value="Unassembled WGS sequence"/>
</dbReference>